<dbReference type="AlphaFoldDB" id="A0A4Y5ZPW5"/>
<protein>
    <recommendedName>
        <fullName evidence="1">KAP NTPase domain-containing protein</fullName>
    </recommendedName>
</protein>
<evidence type="ECO:0000313" key="2">
    <source>
        <dbReference type="EMBL" id="QDE47832.1"/>
    </source>
</evidence>
<gene>
    <name evidence="2" type="ORF">EIN43_17235</name>
</gene>
<dbReference type="Pfam" id="PF07693">
    <property type="entry name" value="KAP_NTPase"/>
    <property type="match status" value="1"/>
</dbReference>
<dbReference type="Proteomes" id="UP000318237">
    <property type="component" value="Chromosome"/>
</dbReference>
<evidence type="ECO:0000313" key="3">
    <source>
        <dbReference type="Proteomes" id="UP000318237"/>
    </source>
</evidence>
<dbReference type="InterPro" id="IPR027417">
    <property type="entry name" value="P-loop_NTPase"/>
</dbReference>
<name>A0A4Y5ZPW5_9ENTR</name>
<reference evidence="2 3" key="1">
    <citation type="submission" date="2019-06" db="EMBL/GenBank/DDBJ databases">
        <title>Whole genome sequencing of XDR Enterobacter.</title>
        <authorList>
            <person name="Gnana Soundari P."/>
            <person name="Vijayakumar R."/>
            <person name="Krishnan P."/>
        </authorList>
    </citation>
    <scope>NUCLEOTIDE SEQUENCE [LARGE SCALE GENOMIC DNA]</scope>
    <source>
        <strain evidence="2 3">C126</strain>
    </source>
</reference>
<dbReference type="InterPro" id="IPR011646">
    <property type="entry name" value="KAP_P-loop"/>
</dbReference>
<proteinExistence type="predicted"/>
<dbReference type="SUPFAM" id="SSF52540">
    <property type="entry name" value="P-loop containing nucleoside triphosphate hydrolases"/>
    <property type="match status" value="1"/>
</dbReference>
<feature type="domain" description="KAP NTPase" evidence="1">
    <location>
        <begin position="5"/>
        <end position="66"/>
    </location>
</feature>
<dbReference type="EMBL" id="CP041054">
    <property type="protein sequence ID" value="QDE47832.1"/>
    <property type="molecule type" value="Genomic_DNA"/>
</dbReference>
<accession>A0A4Y5ZPW5</accession>
<organism evidence="2 3">
    <name type="scientific">Enterobacter hormaechei</name>
    <dbReference type="NCBI Taxonomy" id="158836"/>
    <lineage>
        <taxon>Bacteria</taxon>
        <taxon>Pseudomonadati</taxon>
        <taxon>Pseudomonadota</taxon>
        <taxon>Gammaproteobacteria</taxon>
        <taxon>Enterobacterales</taxon>
        <taxon>Enterobacteriaceae</taxon>
        <taxon>Enterobacter</taxon>
        <taxon>Enterobacter cloacae complex</taxon>
    </lineage>
</organism>
<evidence type="ECO:0000259" key="1">
    <source>
        <dbReference type="Pfam" id="PF07693"/>
    </source>
</evidence>
<sequence>MPTFIFIDELDRCRPNYAIDMLETIKHLFDINNVVFVIATDKEQLSHSICSVYGSGFDATRYLDRFLYVLSP</sequence>